<evidence type="ECO:0000313" key="2">
    <source>
        <dbReference type="EMBL" id="JAP14647.1"/>
    </source>
</evidence>
<organism evidence="2">
    <name type="scientific">Solanum chacoense</name>
    <name type="common">Chaco potato</name>
    <dbReference type="NCBI Taxonomy" id="4108"/>
    <lineage>
        <taxon>Eukaryota</taxon>
        <taxon>Viridiplantae</taxon>
        <taxon>Streptophyta</taxon>
        <taxon>Embryophyta</taxon>
        <taxon>Tracheophyta</taxon>
        <taxon>Spermatophyta</taxon>
        <taxon>Magnoliopsida</taxon>
        <taxon>eudicotyledons</taxon>
        <taxon>Gunneridae</taxon>
        <taxon>Pentapetalae</taxon>
        <taxon>asterids</taxon>
        <taxon>lamiids</taxon>
        <taxon>Solanales</taxon>
        <taxon>Solanaceae</taxon>
        <taxon>Solanoideae</taxon>
        <taxon>Solaneae</taxon>
        <taxon>Solanum</taxon>
    </lineage>
</organism>
<dbReference type="AlphaFoldDB" id="A0A0V0H3K3"/>
<protein>
    <submittedName>
        <fullName evidence="2">Putative ovule protein</fullName>
    </submittedName>
</protein>
<feature type="transmembrane region" description="Helical" evidence="1">
    <location>
        <begin position="66"/>
        <end position="87"/>
    </location>
</feature>
<proteinExistence type="predicted"/>
<sequence length="171" mass="19026">MLPSRCTTSDACRPWLMLPAVRTGHYTFNNPFLKRDITSVMVVGMPPTKIFLVLKSFESADPFGMVLLISTCLSLIIWFSAITVSTTVGSAKVMNPKPLGLPVCLSFIITESIISPYFSKYFTNCSRVVSFARPPIKIFPGLAPSPKSFFLEPMEEIGNCRMVRSEKKCKT</sequence>
<evidence type="ECO:0000256" key="1">
    <source>
        <dbReference type="SAM" id="Phobius"/>
    </source>
</evidence>
<name>A0A0V0H3K3_SOLCH</name>
<reference evidence="2" key="1">
    <citation type="submission" date="2015-12" db="EMBL/GenBank/DDBJ databases">
        <title>Gene expression during late stages of embryo sac development: a critical building block for successful pollen-pistil interactions.</title>
        <authorList>
            <person name="Liu Y."/>
            <person name="Joly V."/>
            <person name="Sabar M."/>
            <person name="Matton D.P."/>
        </authorList>
    </citation>
    <scope>NUCLEOTIDE SEQUENCE</scope>
</reference>
<keyword evidence="1" id="KW-1133">Transmembrane helix</keyword>
<dbReference type="EMBL" id="GEDG01026271">
    <property type="protein sequence ID" value="JAP14647.1"/>
    <property type="molecule type" value="Transcribed_RNA"/>
</dbReference>
<feature type="transmembrane region" description="Helical" evidence="1">
    <location>
        <begin position="99"/>
        <end position="118"/>
    </location>
</feature>
<keyword evidence="1" id="KW-0472">Membrane</keyword>
<keyword evidence="1" id="KW-0812">Transmembrane</keyword>
<accession>A0A0V0H3K3</accession>